<evidence type="ECO:0000256" key="1">
    <source>
        <dbReference type="SAM" id="MobiDB-lite"/>
    </source>
</evidence>
<gene>
    <name evidence="2" type="ORF">B0A48_15971</name>
</gene>
<feature type="compositionally biased region" description="Basic and acidic residues" evidence="1">
    <location>
        <begin position="76"/>
        <end position="95"/>
    </location>
</feature>
<protein>
    <submittedName>
        <fullName evidence="2">Uncharacterized protein</fullName>
    </submittedName>
</protein>
<feature type="compositionally biased region" description="Basic and acidic residues" evidence="1">
    <location>
        <begin position="50"/>
        <end position="60"/>
    </location>
</feature>
<dbReference type="Proteomes" id="UP000192596">
    <property type="component" value="Unassembled WGS sequence"/>
</dbReference>
<organism evidence="2 3">
    <name type="scientific">Cryoendolithus antarcticus</name>
    <dbReference type="NCBI Taxonomy" id="1507870"/>
    <lineage>
        <taxon>Eukaryota</taxon>
        <taxon>Fungi</taxon>
        <taxon>Dikarya</taxon>
        <taxon>Ascomycota</taxon>
        <taxon>Pezizomycotina</taxon>
        <taxon>Dothideomycetes</taxon>
        <taxon>Dothideomycetidae</taxon>
        <taxon>Cladosporiales</taxon>
        <taxon>Cladosporiaceae</taxon>
        <taxon>Cryoendolithus</taxon>
    </lineage>
</organism>
<accession>A0A1V8SGD8</accession>
<dbReference type="EMBL" id="NAJO01000048">
    <property type="protein sequence ID" value="OQN98139.1"/>
    <property type="molecule type" value="Genomic_DNA"/>
</dbReference>
<name>A0A1V8SGD8_9PEZI</name>
<evidence type="ECO:0000313" key="2">
    <source>
        <dbReference type="EMBL" id="OQN98139.1"/>
    </source>
</evidence>
<feature type="compositionally biased region" description="Gly residues" evidence="1">
    <location>
        <begin position="16"/>
        <end position="25"/>
    </location>
</feature>
<sequence>MDRLARDAAARYGTSSAGGEGGGGYYDPYGHSSSHRSSRRLSSIYAEPAIQRRVDPRSRYANEPGAMTIAASTNARENHNRRQRDKYYANKAQKEDDRLVRRVEQDLLAEESEQRQRRQEAERARYHYEGLARASEGNRRAAERYVRQDLGRHQQDLVMRPEGRVYHWH</sequence>
<comment type="caution">
    <text evidence="2">The sequence shown here is derived from an EMBL/GenBank/DDBJ whole genome shotgun (WGS) entry which is preliminary data.</text>
</comment>
<evidence type="ECO:0000313" key="3">
    <source>
        <dbReference type="Proteomes" id="UP000192596"/>
    </source>
</evidence>
<feature type="region of interest" description="Disordered" evidence="1">
    <location>
        <begin position="1"/>
        <end position="95"/>
    </location>
</feature>
<dbReference type="AlphaFoldDB" id="A0A1V8SGD8"/>
<reference evidence="3" key="1">
    <citation type="submission" date="2017-03" db="EMBL/GenBank/DDBJ databases">
        <title>Genomes of endolithic fungi from Antarctica.</title>
        <authorList>
            <person name="Coleine C."/>
            <person name="Masonjones S."/>
            <person name="Stajich J.E."/>
        </authorList>
    </citation>
    <scope>NUCLEOTIDE SEQUENCE [LARGE SCALE GENOMIC DNA]</scope>
    <source>
        <strain evidence="3">CCFEE 5527</strain>
    </source>
</reference>
<keyword evidence="3" id="KW-1185">Reference proteome</keyword>
<dbReference type="InParanoid" id="A0A1V8SGD8"/>
<proteinExistence type="predicted"/>